<dbReference type="InterPro" id="IPR013655">
    <property type="entry name" value="PAS_fold_3"/>
</dbReference>
<evidence type="ECO:0000259" key="1">
    <source>
        <dbReference type="Pfam" id="PF08447"/>
    </source>
</evidence>
<dbReference type="RefSeq" id="WP_278012861.1">
    <property type="nucleotide sequence ID" value="NZ_CP121208.1"/>
</dbReference>
<dbReference type="Pfam" id="PF08447">
    <property type="entry name" value="PAS_3"/>
    <property type="match status" value="1"/>
</dbReference>
<organism evidence="2 3">
    <name type="scientific">Arcanobacterium canis</name>
    <dbReference type="NCBI Taxonomy" id="999183"/>
    <lineage>
        <taxon>Bacteria</taxon>
        <taxon>Bacillati</taxon>
        <taxon>Actinomycetota</taxon>
        <taxon>Actinomycetes</taxon>
        <taxon>Actinomycetales</taxon>
        <taxon>Actinomycetaceae</taxon>
        <taxon>Arcanobacterium</taxon>
    </lineage>
</organism>
<proteinExistence type="predicted"/>
<dbReference type="SUPFAM" id="SSF55785">
    <property type="entry name" value="PYP-like sensor domain (PAS domain)"/>
    <property type="match status" value="1"/>
</dbReference>
<dbReference type="InterPro" id="IPR000014">
    <property type="entry name" value="PAS"/>
</dbReference>
<dbReference type="InterPro" id="IPR035965">
    <property type="entry name" value="PAS-like_dom_sf"/>
</dbReference>
<evidence type="ECO:0000313" key="2">
    <source>
        <dbReference type="EMBL" id="WFM83466.1"/>
    </source>
</evidence>
<protein>
    <submittedName>
        <fullName evidence="2">PAS domain-containing protein</fullName>
    </submittedName>
</protein>
<dbReference type="Gene3D" id="3.30.450.20">
    <property type="entry name" value="PAS domain"/>
    <property type="match status" value="1"/>
</dbReference>
<dbReference type="CDD" id="cd00130">
    <property type="entry name" value="PAS"/>
    <property type="match status" value="1"/>
</dbReference>
<sequence length="489" mass="54099">MAVEPTGEIQDFAPEELFFSATNTKGVIQLANDVFRRLSRYPAEELEGAPHNIIRHPDMPGAIFRMMWDAIEAGRPFAGYVLNLAADGSEYDVFATITPLPDGSGYLSVRSKPERDDLYAAVIELYSKVRAAEREWIATGINRREAAERGVELVEKFVRDLGYASYSELQNELLPAEVAARETATVTFPTREGTSQLHEMLSQVSAEYAVLDASMTQQDELARMSMRLGEVVRDVRADLAQVKSVADRFRSAADIPADGEAQAPAEAAMDTLLVWNQMQDVTGRYLEGLIEQFSQLDEQIAGARFHIAMSRMHSNTAGFFLSELIDTGYDAKIGIPGEAAGFATRTFAEAEGDVPETEEQKAVRERLESLEMLSQVLTEDVEVLRRDSAKYHALADSVAAYLEEVRVAVSVPRQLLQLWQLSARRSGMGAEGRDLADVVEAAVEHAGASLARFETFSHELTRRSRGVDFEELAQIVLQIHAKVLMMEAA</sequence>
<keyword evidence="3" id="KW-1185">Reference proteome</keyword>
<reference evidence="2 3" key="1">
    <citation type="submission" date="2023-03" db="EMBL/GenBank/DDBJ databases">
        <title>Complete genome of Arcanobacterium canis strain DSM 25104 isolated in 2010 from a canine otitis externa in Germany.</title>
        <authorList>
            <person name="Borowiak M."/>
            <person name="Kreitlow A."/>
            <person name="Malorny B."/>
            <person name="Laemmler C."/>
            <person name="Prenger-Berninghoff E."/>
            <person name="Ploetz M."/>
            <person name="Abdulmawjood A."/>
        </authorList>
    </citation>
    <scope>NUCLEOTIDE SEQUENCE [LARGE SCALE GENOMIC DNA]</scope>
    <source>
        <strain evidence="2 3">DSM 25104</strain>
    </source>
</reference>
<name>A0ABY8FY73_9ACTO</name>
<evidence type="ECO:0000313" key="3">
    <source>
        <dbReference type="Proteomes" id="UP001215216"/>
    </source>
</evidence>
<feature type="domain" description="PAS fold-3" evidence="1">
    <location>
        <begin position="31"/>
        <end position="105"/>
    </location>
</feature>
<accession>A0ABY8FY73</accession>
<dbReference type="Proteomes" id="UP001215216">
    <property type="component" value="Chromosome"/>
</dbReference>
<gene>
    <name evidence="2" type="ORF">P7079_00350</name>
</gene>
<dbReference type="EMBL" id="CP121208">
    <property type="protein sequence ID" value="WFM83466.1"/>
    <property type="molecule type" value="Genomic_DNA"/>
</dbReference>